<feature type="transmembrane region" description="Helical" evidence="9">
    <location>
        <begin position="339"/>
        <end position="360"/>
    </location>
</feature>
<evidence type="ECO:0000256" key="2">
    <source>
        <dbReference type="ARBA" id="ARBA00022448"/>
    </source>
</evidence>
<keyword evidence="6 9" id="KW-1133">Transmembrane helix</keyword>
<evidence type="ECO:0000313" key="11">
    <source>
        <dbReference type="Proteomes" id="UP000217076"/>
    </source>
</evidence>
<dbReference type="PANTHER" id="PTHR11795:SF442">
    <property type="entry name" value="ABC TRANSPORTER ATP-BINDING PROTEIN"/>
    <property type="match status" value="1"/>
</dbReference>
<feature type="transmembrane region" description="Helical" evidence="9">
    <location>
        <begin position="96"/>
        <end position="117"/>
    </location>
</feature>
<feature type="transmembrane region" description="Helical" evidence="9">
    <location>
        <begin position="36"/>
        <end position="55"/>
    </location>
</feature>
<sequence>MDLGFLVIQFLNGLASASSLFLVAAGLSLIFGVGRIVNFAHGSLFMLGAYLTVALVPAVGFWAAVLLAPPLVALIGGLIERLILRPIAGAPELFQLLATFGVSLMVADVVILVWGAADIVGPRAPGLDGAVSVLGKAVPLYDLMLIAVGPAVLGGLWLLLTRTRAGLLVRAAAEDRDMVDALGRDPKRLFSGVFMLGALLAGLGGALAVPRETLHSGLDLQVIVEAFAVVVVGGMGSVGGAYGAAVLIGLVHAFGIVWFPEATLVLTFLVMALVLMLRPHGLFGARAGLPAATGGAAVAPPLTGVGRLGGGLWLLAALGLLAAPLLLGAYGLDVLAEMLILAAFAASLQWLTGVAGIVSFGHAAFFGLGGYAAALMVHHLGWGMIPALLAGSAAAALAGALLGRVGGRLSGVYLAMLSLAFAELLHAVAFQWVGLTGGDNGLIGLWPPAWAADPRAYYGLTLLLAGGAVAGLAGLAFTPHGRALRALRDHPVRAAALGLDVAGLRRRAMVLAGAVAGLAGGLFVFLKGSVFPGVLGVAMSVDALVMMLLGGLHALGGALLGAAAYQGLFVAAATLTDHWRLVLGGLIVLLVVALPGGLGSLGRRLRGRSA</sequence>
<dbReference type="PANTHER" id="PTHR11795">
    <property type="entry name" value="BRANCHED-CHAIN AMINO ACID TRANSPORT SYSTEM PERMEASE PROTEIN LIVH"/>
    <property type="match status" value="1"/>
</dbReference>
<evidence type="ECO:0000256" key="9">
    <source>
        <dbReference type="SAM" id="Phobius"/>
    </source>
</evidence>
<dbReference type="GO" id="GO:0006865">
    <property type="term" value="P:amino acid transport"/>
    <property type="evidence" value="ECO:0007669"/>
    <property type="project" value="UniProtKB-KW"/>
</dbReference>
<gene>
    <name evidence="10" type="ORF">SAMN05421742_101198</name>
</gene>
<feature type="transmembrane region" description="Helical" evidence="9">
    <location>
        <begin position="455"/>
        <end position="478"/>
    </location>
</feature>
<dbReference type="AlphaFoldDB" id="A0A1G7U506"/>
<keyword evidence="3" id="KW-1003">Cell membrane</keyword>
<feature type="transmembrane region" description="Helical" evidence="9">
    <location>
        <begin position="380"/>
        <end position="402"/>
    </location>
</feature>
<organism evidence="10 11">
    <name type="scientific">Roseospirillum parvum</name>
    <dbReference type="NCBI Taxonomy" id="83401"/>
    <lineage>
        <taxon>Bacteria</taxon>
        <taxon>Pseudomonadati</taxon>
        <taxon>Pseudomonadota</taxon>
        <taxon>Alphaproteobacteria</taxon>
        <taxon>Rhodospirillales</taxon>
        <taxon>Rhodospirillaceae</taxon>
        <taxon>Roseospirillum</taxon>
    </lineage>
</organism>
<dbReference type="InterPro" id="IPR043428">
    <property type="entry name" value="LivM-like"/>
</dbReference>
<dbReference type="InterPro" id="IPR001851">
    <property type="entry name" value="ABC_transp_permease"/>
</dbReference>
<evidence type="ECO:0000256" key="6">
    <source>
        <dbReference type="ARBA" id="ARBA00022989"/>
    </source>
</evidence>
<dbReference type="Proteomes" id="UP000217076">
    <property type="component" value="Unassembled WGS sequence"/>
</dbReference>
<evidence type="ECO:0000313" key="10">
    <source>
        <dbReference type="EMBL" id="SDG42139.1"/>
    </source>
</evidence>
<feature type="transmembrane region" description="Helical" evidence="9">
    <location>
        <begin position="61"/>
        <end position="84"/>
    </location>
</feature>
<reference evidence="11" key="1">
    <citation type="submission" date="2016-10" db="EMBL/GenBank/DDBJ databases">
        <authorList>
            <person name="Varghese N."/>
            <person name="Submissions S."/>
        </authorList>
    </citation>
    <scope>NUCLEOTIDE SEQUENCE [LARGE SCALE GENOMIC DNA]</scope>
    <source>
        <strain evidence="11">930I</strain>
    </source>
</reference>
<feature type="transmembrane region" description="Helical" evidence="9">
    <location>
        <begin position="257"/>
        <end position="277"/>
    </location>
</feature>
<dbReference type="OrthoDB" id="9810089at2"/>
<accession>A0A1G7U506</accession>
<evidence type="ECO:0000256" key="3">
    <source>
        <dbReference type="ARBA" id="ARBA00022475"/>
    </source>
</evidence>
<evidence type="ECO:0000256" key="1">
    <source>
        <dbReference type="ARBA" id="ARBA00004651"/>
    </source>
</evidence>
<comment type="subcellular location">
    <subcellularLocation>
        <location evidence="1">Cell membrane</location>
        <topology evidence="1">Multi-pass membrane protein</topology>
    </subcellularLocation>
</comment>
<keyword evidence="2" id="KW-0813">Transport</keyword>
<keyword evidence="4 9" id="KW-0812">Transmembrane</keyword>
<dbReference type="GO" id="GO:0015658">
    <property type="term" value="F:branched-chain amino acid transmembrane transporter activity"/>
    <property type="evidence" value="ECO:0007669"/>
    <property type="project" value="InterPro"/>
</dbReference>
<name>A0A1G7U506_9PROT</name>
<evidence type="ECO:0000256" key="7">
    <source>
        <dbReference type="ARBA" id="ARBA00023136"/>
    </source>
</evidence>
<feature type="transmembrane region" description="Helical" evidence="9">
    <location>
        <begin position="312"/>
        <end position="332"/>
    </location>
</feature>
<evidence type="ECO:0000256" key="4">
    <source>
        <dbReference type="ARBA" id="ARBA00022692"/>
    </source>
</evidence>
<dbReference type="STRING" id="83401.SAMN05421742_101198"/>
<dbReference type="InterPro" id="IPR052157">
    <property type="entry name" value="BCAA_transport_permease"/>
</dbReference>
<dbReference type="RefSeq" id="WP_092614080.1">
    <property type="nucleotide sequence ID" value="NZ_FNCV01000001.1"/>
</dbReference>
<feature type="transmembrane region" description="Helical" evidence="9">
    <location>
        <begin position="581"/>
        <end position="601"/>
    </location>
</feature>
<proteinExistence type="inferred from homology"/>
<feature type="transmembrane region" description="Helical" evidence="9">
    <location>
        <begin position="6"/>
        <end position="29"/>
    </location>
</feature>
<feature type="transmembrane region" description="Helical" evidence="9">
    <location>
        <begin position="508"/>
        <end position="526"/>
    </location>
</feature>
<dbReference type="EMBL" id="FNCV01000001">
    <property type="protein sequence ID" value="SDG42139.1"/>
    <property type="molecule type" value="Genomic_DNA"/>
</dbReference>
<feature type="transmembrane region" description="Helical" evidence="9">
    <location>
        <begin position="222"/>
        <end position="250"/>
    </location>
</feature>
<keyword evidence="7 9" id="KW-0472">Membrane</keyword>
<dbReference type="GO" id="GO:0005886">
    <property type="term" value="C:plasma membrane"/>
    <property type="evidence" value="ECO:0007669"/>
    <property type="project" value="UniProtKB-SubCell"/>
</dbReference>
<protein>
    <submittedName>
        <fullName evidence="10">Branched-chain amino acid transport system permease protein</fullName>
    </submittedName>
</protein>
<keyword evidence="11" id="KW-1185">Reference proteome</keyword>
<dbReference type="CDD" id="cd06582">
    <property type="entry name" value="TM_PBP1_LivH_like"/>
    <property type="match status" value="1"/>
</dbReference>
<dbReference type="Pfam" id="PF02653">
    <property type="entry name" value="BPD_transp_2"/>
    <property type="match status" value="2"/>
</dbReference>
<feature type="transmembrane region" description="Helical" evidence="9">
    <location>
        <begin position="557"/>
        <end position="575"/>
    </location>
</feature>
<evidence type="ECO:0000256" key="8">
    <source>
        <dbReference type="ARBA" id="ARBA00037998"/>
    </source>
</evidence>
<feature type="transmembrane region" description="Helical" evidence="9">
    <location>
        <begin position="414"/>
        <end position="435"/>
    </location>
</feature>
<feature type="transmembrane region" description="Helical" evidence="9">
    <location>
        <begin position="189"/>
        <end position="210"/>
    </location>
</feature>
<feature type="transmembrane region" description="Helical" evidence="9">
    <location>
        <begin position="137"/>
        <end position="160"/>
    </location>
</feature>
<comment type="similarity">
    <text evidence="8">Belongs to the binding-protein-dependent transport system permease family. LivHM subfamily.</text>
</comment>
<keyword evidence="5" id="KW-0029">Amino-acid transport</keyword>
<evidence type="ECO:0000256" key="5">
    <source>
        <dbReference type="ARBA" id="ARBA00022970"/>
    </source>
</evidence>
<dbReference type="CDD" id="cd06581">
    <property type="entry name" value="TM_PBP1_LivM_like"/>
    <property type="match status" value="1"/>
</dbReference>